<accession>A0ABP9WLR4</accession>
<protein>
    <submittedName>
        <fullName evidence="2">Uncharacterized protein</fullName>
    </submittedName>
</protein>
<reference evidence="2 3" key="1">
    <citation type="submission" date="2024-02" db="EMBL/GenBank/DDBJ databases">
        <title>Microbulbifer aestuariivivens NBRC 112533.</title>
        <authorList>
            <person name="Ichikawa N."/>
            <person name="Katano-Makiyama Y."/>
            <person name="Hidaka K."/>
        </authorList>
    </citation>
    <scope>NUCLEOTIDE SEQUENCE [LARGE SCALE GENOMIC DNA]</scope>
    <source>
        <strain evidence="2 3">NBRC 112533</strain>
    </source>
</reference>
<dbReference type="EMBL" id="BAABRT010000004">
    <property type="protein sequence ID" value="GAA5524112.1"/>
    <property type="molecule type" value="Genomic_DNA"/>
</dbReference>
<organism evidence="2 3">
    <name type="scientific">Microbulbifer aestuariivivens</name>
    <dbReference type="NCBI Taxonomy" id="1908308"/>
    <lineage>
        <taxon>Bacteria</taxon>
        <taxon>Pseudomonadati</taxon>
        <taxon>Pseudomonadota</taxon>
        <taxon>Gammaproteobacteria</taxon>
        <taxon>Cellvibrionales</taxon>
        <taxon>Microbulbiferaceae</taxon>
        <taxon>Microbulbifer</taxon>
    </lineage>
</organism>
<feature type="signal peptide" evidence="1">
    <location>
        <begin position="1"/>
        <end position="27"/>
    </location>
</feature>
<evidence type="ECO:0000313" key="3">
    <source>
        <dbReference type="Proteomes" id="UP001408594"/>
    </source>
</evidence>
<gene>
    <name evidence="2" type="ORF">Maes01_00666</name>
</gene>
<sequence length="140" mass="15069">MHSMLRCVVGFFLSLALLLSTACSAGALPPSDLEPARLLDPTQEAHAELVQVVNRLLGGVPVTLSREALTNSSILVVERAEPRNLQQRPLAGRSLEAPLRFQLLEGAGGCWLRLLPQGPVQRLNEARCVREEAQGQQAGG</sequence>
<proteinExistence type="predicted"/>
<comment type="caution">
    <text evidence="2">The sequence shown here is derived from an EMBL/GenBank/DDBJ whole genome shotgun (WGS) entry which is preliminary data.</text>
</comment>
<evidence type="ECO:0000256" key="1">
    <source>
        <dbReference type="SAM" id="SignalP"/>
    </source>
</evidence>
<keyword evidence="3" id="KW-1185">Reference proteome</keyword>
<feature type="chain" id="PRO_5046612043" evidence="1">
    <location>
        <begin position="28"/>
        <end position="140"/>
    </location>
</feature>
<evidence type="ECO:0000313" key="2">
    <source>
        <dbReference type="EMBL" id="GAA5524112.1"/>
    </source>
</evidence>
<name>A0ABP9WLR4_9GAMM</name>
<dbReference type="PROSITE" id="PS51257">
    <property type="entry name" value="PROKAR_LIPOPROTEIN"/>
    <property type="match status" value="1"/>
</dbReference>
<dbReference type="Proteomes" id="UP001408594">
    <property type="component" value="Unassembled WGS sequence"/>
</dbReference>
<keyword evidence="1" id="KW-0732">Signal</keyword>